<dbReference type="PANTHER" id="PTHR30087">
    <property type="entry name" value="INNER MEMBRANE PROTEIN"/>
    <property type="match status" value="1"/>
</dbReference>
<dbReference type="InterPro" id="IPR013560">
    <property type="entry name" value="DUF1722"/>
</dbReference>
<feature type="domain" description="DUF1722" evidence="1">
    <location>
        <begin position="186"/>
        <end position="297"/>
    </location>
</feature>
<evidence type="ECO:0000313" key="2">
    <source>
        <dbReference type="EMBL" id="CAA6813216.1"/>
    </source>
</evidence>
<gene>
    <name evidence="2" type="ORF">HELGO_WM22625</name>
</gene>
<dbReference type="EMBL" id="CACVAW010000053">
    <property type="protein sequence ID" value="CAA6813216.1"/>
    <property type="molecule type" value="Genomic_DNA"/>
</dbReference>
<protein>
    <recommendedName>
        <fullName evidence="1">DUF1722 domain-containing protein</fullName>
    </recommendedName>
</protein>
<sequence length="297" mass="34441">MNLGVSSCLIGNKCRYDGDAKTDDFVSQTLGKYFELIPYCPEAEIFGIPRESIRQINIDGKTQILSNSTKRNLTKPLEAKCHELALRFENDNLSGFVFKSKSPTCGVERVKVYQGDNRPSKWDGVGVFVKEVKSLYPYLPIEEEGRLNDSWLKENFMAQVYAYADLKNLLQTKEYKSLVDFHTNYKYLIYSKSQVQYKVLGNIVANHLKKDFKEVLNTYSQEFLKTISIKNSINKTYNVLEHLFGYFKTMISSIEKKEILKIMNEYKEGIIPLIAVIKIINLYVIKFDVKYLKTQKF</sequence>
<dbReference type="Pfam" id="PF04463">
    <property type="entry name" value="2-thiour_desulf"/>
    <property type="match status" value="1"/>
</dbReference>
<reference evidence="2" key="1">
    <citation type="submission" date="2020-01" db="EMBL/GenBank/DDBJ databases">
        <authorList>
            <person name="Meier V. D."/>
            <person name="Meier V D."/>
        </authorList>
    </citation>
    <scope>NUCLEOTIDE SEQUENCE</scope>
    <source>
        <strain evidence="2">HLG_WM_MAG_12</strain>
    </source>
</reference>
<accession>A0A6S6TA49</accession>
<feature type="non-terminal residue" evidence="2">
    <location>
        <position position="297"/>
    </location>
</feature>
<dbReference type="AlphaFoldDB" id="A0A6S6TA49"/>
<dbReference type="InterPro" id="IPR007553">
    <property type="entry name" value="2-thiour_desulf"/>
</dbReference>
<evidence type="ECO:0000259" key="1">
    <source>
        <dbReference type="Pfam" id="PF08349"/>
    </source>
</evidence>
<name>A0A6S6TA49_9BACT</name>
<proteinExistence type="predicted"/>
<dbReference type="PANTHER" id="PTHR30087:SF0">
    <property type="entry name" value="INNER MEMBRANE PROTEIN"/>
    <property type="match status" value="1"/>
</dbReference>
<organism evidence="2">
    <name type="scientific">uncultured Campylobacterales bacterium</name>
    <dbReference type="NCBI Taxonomy" id="352960"/>
    <lineage>
        <taxon>Bacteria</taxon>
        <taxon>Pseudomonadati</taxon>
        <taxon>Campylobacterota</taxon>
        <taxon>Epsilonproteobacteria</taxon>
        <taxon>Campylobacterales</taxon>
        <taxon>environmental samples</taxon>
    </lineage>
</organism>
<dbReference type="Pfam" id="PF08349">
    <property type="entry name" value="DUF1722"/>
    <property type="match status" value="1"/>
</dbReference>